<dbReference type="Pfam" id="PF00379">
    <property type="entry name" value="Chitin_bind_4"/>
    <property type="match status" value="2"/>
</dbReference>
<protein>
    <submittedName>
        <fullName evidence="4">Uncharacterized protein</fullName>
    </submittedName>
</protein>
<evidence type="ECO:0000313" key="4">
    <source>
        <dbReference type="EnsemblMetazoa" id="AEPI002174-PA"/>
    </source>
</evidence>
<organism evidence="4 5">
    <name type="scientific">Anopheles epiroticus</name>
    <dbReference type="NCBI Taxonomy" id="199890"/>
    <lineage>
        <taxon>Eukaryota</taxon>
        <taxon>Metazoa</taxon>
        <taxon>Ecdysozoa</taxon>
        <taxon>Arthropoda</taxon>
        <taxon>Hexapoda</taxon>
        <taxon>Insecta</taxon>
        <taxon>Pterygota</taxon>
        <taxon>Neoptera</taxon>
        <taxon>Endopterygota</taxon>
        <taxon>Diptera</taxon>
        <taxon>Nematocera</taxon>
        <taxon>Culicoidea</taxon>
        <taxon>Culicidae</taxon>
        <taxon>Anophelinae</taxon>
        <taxon>Anopheles</taxon>
    </lineage>
</organism>
<dbReference type="EnsemblMetazoa" id="AEPI002174-RA">
    <property type="protein sequence ID" value="AEPI002174-PA"/>
    <property type="gene ID" value="AEPI002174"/>
</dbReference>
<reference evidence="5" key="1">
    <citation type="submission" date="2013-03" db="EMBL/GenBank/DDBJ databases">
        <title>The Genome Sequence of Anopheles epiroticus epiroticus2.</title>
        <authorList>
            <consortium name="The Broad Institute Genomics Platform"/>
            <person name="Neafsey D.E."/>
            <person name="Howell P."/>
            <person name="Walker B."/>
            <person name="Young S.K."/>
            <person name="Zeng Q."/>
            <person name="Gargeya S."/>
            <person name="Fitzgerald M."/>
            <person name="Haas B."/>
            <person name="Abouelleil A."/>
            <person name="Allen A.W."/>
            <person name="Alvarado L."/>
            <person name="Arachchi H.M."/>
            <person name="Berlin A.M."/>
            <person name="Chapman S.B."/>
            <person name="Gainer-Dewar J."/>
            <person name="Goldberg J."/>
            <person name="Griggs A."/>
            <person name="Gujja S."/>
            <person name="Hansen M."/>
            <person name="Howarth C."/>
            <person name="Imamovic A."/>
            <person name="Ireland A."/>
            <person name="Larimer J."/>
            <person name="McCowan C."/>
            <person name="Murphy C."/>
            <person name="Pearson M."/>
            <person name="Poon T.W."/>
            <person name="Priest M."/>
            <person name="Roberts A."/>
            <person name="Saif S."/>
            <person name="Shea T."/>
            <person name="Sisk P."/>
            <person name="Sykes S."/>
            <person name="Wortman J."/>
            <person name="Nusbaum C."/>
            <person name="Birren B."/>
        </authorList>
    </citation>
    <scope>NUCLEOTIDE SEQUENCE [LARGE SCALE GENOMIC DNA]</scope>
    <source>
        <strain evidence="5">Epiroticus2</strain>
    </source>
</reference>
<feature type="chain" id="PRO_5008130869" evidence="3">
    <location>
        <begin position="18"/>
        <end position="355"/>
    </location>
</feature>
<evidence type="ECO:0000256" key="3">
    <source>
        <dbReference type="SAM" id="SignalP"/>
    </source>
</evidence>
<dbReference type="VEuPathDB" id="VectorBase:AEPI002174"/>
<feature type="signal peptide" evidence="3">
    <location>
        <begin position="1"/>
        <end position="17"/>
    </location>
</feature>
<dbReference type="GO" id="GO:0031012">
    <property type="term" value="C:extracellular matrix"/>
    <property type="evidence" value="ECO:0007669"/>
    <property type="project" value="TreeGrafter"/>
</dbReference>
<keyword evidence="1 2" id="KW-0193">Cuticle</keyword>
<dbReference type="InterPro" id="IPR051217">
    <property type="entry name" value="Insect_Cuticle_Struc_Prot"/>
</dbReference>
<evidence type="ECO:0000256" key="2">
    <source>
        <dbReference type="PROSITE-ProRule" id="PRU00497"/>
    </source>
</evidence>
<evidence type="ECO:0000313" key="5">
    <source>
        <dbReference type="Proteomes" id="UP000075885"/>
    </source>
</evidence>
<dbReference type="Proteomes" id="UP000075885">
    <property type="component" value="Unassembled WGS sequence"/>
</dbReference>
<dbReference type="PROSITE" id="PS51155">
    <property type="entry name" value="CHIT_BIND_RR_2"/>
    <property type="match status" value="2"/>
</dbReference>
<dbReference type="InterPro" id="IPR031311">
    <property type="entry name" value="CHIT_BIND_RR_consensus"/>
</dbReference>
<dbReference type="AlphaFoldDB" id="A0A182P5I4"/>
<dbReference type="PROSITE" id="PS00233">
    <property type="entry name" value="CHIT_BIND_RR_1"/>
    <property type="match status" value="2"/>
</dbReference>
<reference evidence="4" key="2">
    <citation type="submission" date="2020-05" db="UniProtKB">
        <authorList>
            <consortium name="EnsemblMetazoa"/>
        </authorList>
    </citation>
    <scope>IDENTIFICATION</scope>
    <source>
        <strain evidence="4">Epiroticus2</strain>
    </source>
</reference>
<proteinExistence type="predicted"/>
<dbReference type="InterPro" id="IPR000618">
    <property type="entry name" value="Insect_cuticle"/>
</dbReference>
<dbReference type="GO" id="GO:0005615">
    <property type="term" value="C:extracellular space"/>
    <property type="evidence" value="ECO:0007669"/>
    <property type="project" value="TreeGrafter"/>
</dbReference>
<keyword evidence="5" id="KW-1185">Reference proteome</keyword>
<dbReference type="PANTHER" id="PTHR12236:SF76">
    <property type="entry name" value="ADULT-SPECIFIC CUTICULAR PROTEIN ACP-20-LIKE PROTEIN"/>
    <property type="match status" value="1"/>
</dbReference>
<name>A0A182P5I4_9DIPT</name>
<dbReference type="GO" id="GO:0042302">
    <property type="term" value="F:structural constituent of cuticle"/>
    <property type="evidence" value="ECO:0007669"/>
    <property type="project" value="UniProtKB-UniRule"/>
</dbReference>
<dbReference type="PANTHER" id="PTHR12236">
    <property type="entry name" value="STRUCTURAL CONTITUENT OF CUTICLE"/>
    <property type="match status" value="1"/>
</dbReference>
<sequence length="355" mass="37995">MCKVALVVLALAGVALAYEHHGFVSEVKHIPYKFIGGGGIGGGQEGGLEGGFEGKDYYAYPKYKFEYGVKDYHTGDHKSQWEVRDGDVVKGEYTLDEPDGSTRIVKYHADSKNGFEAVVKNIGKGGQQQEGGSIGGGEEGISGGYGGYGHGYSYSKLKKKRKSIGEEAQETKKQFCKMNKFSVVMVLALAGVCLAYEHHGFVSEVKHIPYKYYGGGEIGGGIGGGEEGGFESGIGGGIGGGFEGGYEGKDYYAYPKYKFEYGVKDYHTGDHKSQWEVRDGDVVKGEYTLDEPDGSTRIVKYHADSKNGFEAVVKNIGKGGLQQEGGSIGGGEEGISGGYGGYGHGYSYSKLKKFN</sequence>
<keyword evidence="3" id="KW-0732">Signal</keyword>
<evidence type="ECO:0000256" key="1">
    <source>
        <dbReference type="ARBA" id="ARBA00022460"/>
    </source>
</evidence>
<dbReference type="PRINTS" id="PR00947">
    <property type="entry name" value="CUTICLE"/>
</dbReference>
<dbReference type="STRING" id="199890.A0A182P5I4"/>
<accession>A0A182P5I4</accession>